<gene>
    <name evidence="1" type="ORF">EYB53_024405</name>
</gene>
<evidence type="ECO:0000313" key="1">
    <source>
        <dbReference type="EMBL" id="MBP1468875.1"/>
    </source>
</evidence>
<dbReference type="EMBL" id="SIJK02000108">
    <property type="protein sequence ID" value="MBP1468875.1"/>
    <property type="molecule type" value="Genomic_DNA"/>
</dbReference>
<evidence type="ECO:0000313" key="2">
    <source>
        <dbReference type="Proteomes" id="UP001193081"/>
    </source>
</evidence>
<proteinExistence type="predicted"/>
<dbReference type="Proteomes" id="UP001193081">
    <property type="component" value="Unassembled WGS sequence"/>
</dbReference>
<reference evidence="1 2" key="1">
    <citation type="submission" date="2021-03" db="EMBL/GenBank/DDBJ databases">
        <authorList>
            <person name="Grouzdev D.S."/>
        </authorList>
    </citation>
    <scope>NUCLEOTIDE SEQUENCE [LARGE SCALE GENOMIC DNA]</scope>
    <source>
        <strain evidence="1 2">M50-1</strain>
    </source>
</reference>
<comment type="caution">
    <text evidence="1">The sequence shown here is derived from an EMBL/GenBank/DDBJ whole genome shotgun (WGS) entry which is preliminary data.</text>
</comment>
<sequence length="97" mass="10443">MTLLAFATGYSRVEINQGHHAMLCLAADEHFNTNIVRGLLRRAPSLDIVRVQDAGLSGGDDPPVLAWAAQEGRGLLKASAAPREAAVTHWRGRRQSG</sequence>
<organism evidence="1 2">
    <name type="scientific">Candidatus Chloroploca mongolica</name>
    <dbReference type="NCBI Taxonomy" id="2528176"/>
    <lineage>
        <taxon>Bacteria</taxon>
        <taxon>Bacillati</taxon>
        <taxon>Chloroflexota</taxon>
        <taxon>Chloroflexia</taxon>
        <taxon>Chloroflexales</taxon>
        <taxon>Chloroflexineae</taxon>
        <taxon>Oscillochloridaceae</taxon>
        <taxon>Candidatus Chloroploca</taxon>
    </lineage>
</organism>
<keyword evidence="2" id="KW-1185">Reference proteome</keyword>
<name>A0ABS4DHG8_9CHLR</name>
<protein>
    <submittedName>
        <fullName evidence="1">DUF5615 family PIN-like protein</fullName>
    </submittedName>
</protein>
<accession>A0ABS4DHG8</accession>